<organism evidence="1 2">
    <name type="scientific">Burkholderia thailandensis</name>
    <dbReference type="NCBI Taxonomy" id="57975"/>
    <lineage>
        <taxon>Bacteria</taxon>
        <taxon>Pseudomonadati</taxon>
        <taxon>Pseudomonadota</taxon>
        <taxon>Betaproteobacteria</taxon>
        <taxon>Burkholderiales</taxon>
        <taxon>Burkholderiaceae</taxon>
        <taxon>Burkholderia</taxon>
        <taxon>pseudomallei group</taxon>
    </lineage>
</organism>
<comment type="caution">
    <text evidence="1">The sequence shown here is derived from an EMBL/GenBank/DDBJ whole genome shotgun (WGS) entry which is preliminary data.</text>
</comment>
<protein>
    <submittedName>
        <fullName evidence="1">Uncharacterized protein</fullName>
    </submittedName>
</protein>
<evidence type="ECO:0000313" key="1">
    <source>
        <dbReference type="EMBL" id="MDW9256353.1"/>
    </source>
</evidence>
<evidence type="ECO:0000313" key="2">
    <source>
        <dbReference type="Proteomes" id="UP001272137"/>
    </source>
</evidence>
<accession>A0AAW9D3B0</accession>
<dbReference type="Proteomes" id="UP001272137">
    <property type="component" value="Unassembled WGS sequence"/>
</dbReference>
<dbReference type="AlphaFoldDB" id="A0AAW9D3B0"/>
<sequence>MRALTEPASFFTLNPDAASARISFSMTVRAIVSRAFAPM</sequence>
<proteinExistence type="predicted"/>
<reference evidence="1" key="1">
    <citation type="submission" date="2018-08" db="EMBL/GenBank/DDBJ databases">
        <title>Identification of Burkholderia cepacia strains that express a Burkholderia pseudomallei-like capsular polysaccharide.</title>
        <authorList>
            <person name="Burtnick M.N."/>
            <person name="Vongsouvath M."/>
            <person name="Newton P."/>
            <person name="Wuthiekanun V."/>
            <person name="Limmathurotsakul D."/>
            <person name="Brett P.J."/>
            <person name="Chantratita N."/>
            <person name="Dance D.A."/>
        </authorList>
    </citation>
    <scope>NUCLEOTIDE SEQUENCE</scope>
    <source>
        <strain evidence="1">SBXCC001</strain>
    </source>
</reference>
<gene>
    <name evidence="1" type="ORF">C7S16_1512</name>
</gene>
<name>A0AAW9D3B0_BURTH</name>
<dbReference type="EMBL" id="QXCT01000002">
    <property type="protein sequence ID" value="MDW9256353.1"/>
    <property type="molecule type" value="Genomic_DNA"/>
</dbReference>